<sequence length="60" mass="6879">MGMDLAPTGDFQEINEGSEPQHLINIFPPPSHKGPAIPRSADHWRYKATSDRYRARLYKI</sequence>
<keyword evidence="3" id="KW-1185">Reference proteome</keyword>
<gene>
    <name evidence="2" type="ORF">M421DRAFT_422065</name>
</gene>
<proteinExistence type="predicted"/>
<accession>A0A6A5RI18</accession>
<dbReference type="AlphaFoldDB" id="A0A6A5RI18"/>
<protein>
    <submittedName>
        <fullName evidence="2">Uncharacterized protein</fullName>
    </submittedName>
</protein>
<dbReference type="OrthoDB" id="6375767at2759"/>
<dbReference type="EMBL" id="ML978973">
    <property type="protein sequence ID" value="KAF1927209.1"/>
    <property type="molecule type" value="Genomic_DNA"/>
</dbReference>
<evidence type="ECO:0000256" key="1">
    <source>
        <dbReference type="SAM" id="MobiDB-lite"/>
    </source>
</evidence>
<name>A0A6A5RI18_9PLEO</name>
<feature type="non-terminal residue" evidence="2">
    <location>
        <position position="60"/>
    </location>
</feature>
<reference evidence="2" key="1">
    <citation type="journal article" date="2020" name="Stud. Mycol.">
        <title>101 Dothideomycetes genomes: a test case for predicting lifestyles and emergence of pathogens.</title>
        <authorList>
            <person name="Haridas S."/>
            <person name="Albert R."/>
            <person name="Binder M."/>
            <person name="Bloem J."/>
            <person name="Labutti K."/>
            <person name="Salamov A."/>
            <person name="Andreopoulos B."/>
            <person name="Baker S."/>
            <person name="Barry K."/>
            <person name="Bills G."/>
            <person name="Bluhm B."/>
            <person name="Cannon C."/>
            <person name="Castanera R."/>
            <person name="Culley D."/>
            <person name="Daum C."/>
            <person name="Ezra D."/>
            <person name="Gonzalez J."/>
            <person name="Henrissat B."/>
            <person name="Kuo A."/>
            <person name="Liang C."/>
            <person name="Lipzen A."/>
            <person name="Lutzoni F."/>
            <person name="Magnuson J."/>
            <person name="Mondo S."/>
            <person name="Nolan M."/>
            <person name="Ohm R."/>
            <person name="Pangilinan J."/>
            <person name="Park H.-J."/>
            <person name="Ramirez L."/>
            <person name="Alfaro M."/>
            <person name="Sun H."/>
            <person name="Tritt A."/>
            <person name="Yoshinaga Y."/>
            <person name="Zwiers L.-H."/>
            <person name="Turgeon B."/>
            <person name="Goodwin S."/>
            <person name="Spatafora J."/>
            <person name="Crous P."/>
            <person name="Grigoriev I."/>
        </authorList>
    </citation>
    <scope>NUCLEOTIDE SEQUENCE</scope>
    <source>
        <strain evidence="2">CBS 183.55</strain>
    </source>
</reference>
<dbReference type="Proteomes" id="UP000800082">
    <property type="component" value="Unassembled WGS sequence"/>
</dbReference>
<evidence type="ECO:0000313" key="2">
    <source>
        <dbReference type="EMBL" id="KAF1927209.1"/>
    </source>
</evidence>
<organism evidence="2 3">
    <name type="scientific">Didymella exigua CBS 183.55</name>
    <dbReference type="NCBI Taxonomy" id="1150837"/>
    <lineage>
        <taxon>Eukaryota</taxon>
        <taxon>Fungi</taxon>
        <taxon>Dikarya</taxon>
        <taxon>Ascomycota</taxon>
        <taxon>Pezizomycotina</taxon>
        <taxon>Dothideomycetes</taxon>
        <taxon>Pleosporomycetidae</taxon>
        <taxon>Pleosporales</taxon>
        <taxon>Pleosporineae</taxon>
        <taxon>Didymellaceae</taxon>
        <taxon>Didymella</taxon>
    </lineage>
</organism>
<dbReference type="GeneID" id="54350716"/>
<dbReference type="RefSeq" id="XP_033447461.1">
    <property type="nucleotide sequence ID" value="XM_033593048.1"/>
</dbReference>
<feature type="region of interest" description="Disordered" evidence="1">
    <location>
        <begin position="1"/>
        <end position="39"/>
    </location>
</feature>
<evidence type="ECO:0000313" key="3">
    <source>
        <dbReference type="Proteomes" id="UP000800082"/>
    </source>
</evidence>